<gene>
    <name evidence="2" type="ORF">CLA01_24060</name>
</gene>
<dbReference type="RefSeq" id="WP_111956582.1">
    <property type="nucleotide sequence ID" value="NZ_BJYI01000007.1"/>
</dbReference>
<dbReference type="EMBL" id="BJYI01000007">
    <property type="protein sequence ID" value="GEN72334.1"/>
    <property type="molecule type" value="Genomic_DNA"/>
</dbReference>
<sequence length="331" mass="38485">MFISVIIPTYNRVDTLFKCLHHLENQSIGTENYEVIIVDDCSTDNTQEFCKNYTLKSKNVRYIRNDKNLGQATTRNVGIRVSKGDIVLFLDNDLLMSNTFLEAHLKLYKVKQNENIAIVSNVTYQPNDLDKTNFGRFIQSRAIGYRSEKYMRGIDVSDLPSNFFAGGGSSCKKDDAFKIGLFEEGLKKYGSEDELFGYRLRKAGFKIVFCTEAKLIHYDSNILPHYWRIKYKELGRYSLKTLKEKEPELIKNSLYDLLMPVNTKKESLKKTLSKLMIKILCSSFFRVPAEKFVFATDGNKKFYIDIIYRYVTMAWIIEGFNSNKQIKKVEY</sequence>
<reference evidence="2 3" key="1">
    <citation type="submission" date="2019-07" db="EMBL/GenBank/DDBJ databases">
        <title>Whole genome shotgun sequence of Chryseobacterium lathyri NBRC 105250.</title>
        <authorList>
            <person name="Hosoyama A."/>
            <person name="Uohara A."/>
            <person name="Ohji S."/>
            <person name="Ichikawa N."/>
        </authorList>
    </citation>
    <scope>NUCLEOTIDE SEQUENCE [LARGE SCALE GENOMIC DNA]</scope>
    <source>
        <strain evidence="2 3">NBRC 105250</strain>
    </source>
</reference>
<dbReference type="SUPFAM" id="SSF53448">
    <property type="entry name" value="Nucleotide-diphospho-sugar transferases"/>
    <property type="match status" value="1"/>
</dbReference>
<dbReference type="Gene3D" id="3.90.550.10">
    <property type="entry name" value="Spore Coat Polysaccharide Biosynthesis Protein SpsA, Chain A"/>
    <property type="match status" value="1"/>
</dbReference>
<dbReference type="Proteomes" id="UP000321150">
    <property type="component" value="Unassembled WGS sequence"/>
</dbReference>
<accession>A0A511YAZ2</accession>
<evidence type="ECO:0000259" key="1">
    <source>
        <dbReference type="Pfam" id="PF00535"/>
    </source>
</evidence>
<dbReference type="OrthoDB" id="597270at2"/>
<evidence type="ECO:0000313" key="3">
    <source>
        <dbReference type="Proteomes" id="UP000321150"/>
    </source>
</evidence>
<dbReference type="PANTHER" id="PTHR43685:SF3">
    <property type="entry name" value="SLR2126 PROTEIN"/>
    <property type="match status" value="1"/>
</dbReference>
<dbReference type="Pfam" id="PF00535">
    <property type="entry name" value="Glycos_transf_2"/>
    <property type="match status" value="1"/>
</dbReference>
<dbReference type="InterPro" id="IPR001173">
    <property type="entry name" value="Glyco_trans_2-like"/>
</dbReference>
<feature type="domain" description="Glycosyltransferase 2-like" evidence="1">
    <location>
        <begin position="4"/>
        <end position="153"/>
    </location>
</feature>
<dbReference type="AlphaFoldDB" id="A0A511YAZ2"/>
<evidence type="ECO:0000313" key="2">
    <source>
        <dbReference type="EMBL" id="GEN72334.1"/>
    </source>
</evidence>
<organism evidence="2 3">
    <name type="scientific">Chryseobacterium lathyri</name>
    <dbReference type="NCBI Taxonomy" id="395933"/>
    <lineage>
        <taxon>Bacteria</taxon>
        <taxon>Pseudomonadati</taxon>
        <taxon>Bacteroidota</taxon>
        <taxon>Flavobacteriia</taxon>
        <taxon>Flavobacteriales</taxon>
        <taxon>Weeksellaceae</taxon>
        <taxon>Chryseobacterium group</taxon>
        <taxon>Chryseobacterium</taxon>
    </lineage>
</organism>
<name>A0A511YAZ2_9FLAO</name>
<comment type="caution">
    <text evidence="2">The sequence shown here is derived from an EMBL/GenBank/DDBJ whole genome shotgun (WGS) entry which is preliminary data.</text>
</comment>
<dbReference type="InterPro" id="IPR029044">
    <property type="entry name" value="Nucleotide-diphossugar_trans"/>
</dbReference>
<protein>
    <recommendedName>
        <fullName evidence="1">Glycosyltransferase 2-like domain-containing protein</fullName>
    </recommendedName>
</protein>
<proteinExistence type="predicted"/>
<dbReference type="PANTHER" id="PTHR43685">
    <property type="entry name" value="GLYCOSYLTRANSFERASE"/>
    <property type="match status" value="1"/>
</dbReference>
<dbReference type="InterPro" id="IPR050834">
    <property type="entry name" value="Glycosyltransf_2"/>
</dbReference>